<accession>A0A645BRI3</accession>
<evidence type="ECO:0000313" key="2">
    <source>
        <dbReference type="EMBL" id="MPM67935.1"/>
    </source>
</evidence>
<sequence>MADLTAQLFLLKKKVDGKYQTDKERAHAADHAAHKAHAAQHAANARIHQPLAQITQQLQRLGGQIGPLDVQTLKRRFKLRKTGFQRCEHFRKPGKKGLGLLGDGGHGLPQTGDDDEACKRQYSRYQRQRQHKGHGAAQLCGALVGAHPPFHRPHGHVENKRHGAAQQKGRDERNHRPQRPAQQRQVLQAPVPRQHGKGRGGHRPHRFLMKLHFFSF</sequence>
<feature type="region of interest" description="Disordered" evidence="1">
    <location>
        <begin position="146"/>
        <end position="205"/>
    </location>
</feature>
<protein>
    <submittedName>
        <fullName evidence="2">Uncharacterized protein</fullName>
    </submittedName>
</protein>
<organism evidence="2">
    <name type="scientific">bioreactor metagenome</name>
    <dbReference type="NCBI Taxonomy" id="1076179"/>
    <lineage>
        <taxon>unclassified sequences</taxon>
        <taxon>metagenomes</taxon>
        <taxon>ecological metagenomes</taxon>
    </lineage>
</organism>
<dbReference type="EMBL" id="VSSQ01021968">
    <property type="protein sequence ID" value="MPM67935.1"/>
    <property type="molecule type" value="Genomic_DNA"/>
</dbReference>
<evidence type="ECO:0000256" key="1">
    <source>
        <dbReference type="SAM" id="MobiDB-lite"/>
    </source>
</evidence>
<dbReference type="AlphaFoldDB" id="A0A645BRI3"/>
<name>A0A645BRI3_9ZZZZ</name>
<gene>
    <name evidence="2" type="ORF">SDC9_114860</name>
</gene>
<reference evidence="2" key="1">
    <citation type="submission" date="2019-08" db="EMBL/GenBank/DDBJ databases">
        <authorList>
            <person name="Kucharzyk K."/>
            <person name="Murdoch R.W."/>
            <person name="Higgins S."/>
            <person name="Loffler F."/>
        </authorList>
    </citation>
    <scope>NUCLEOTIDE SEQUENCE</scope>
</reference>
<comment type="caution">
    <text evidence="2">The sequence shown here is derived from an EMBL/GenBank/DDBJ whole genome shotgun (WGS) entry which is preliminary data.</text>
</comment>
<feature type="compositionally biased region" description="Basic residues" evidence="1">
    <location>
        <begin position="194"/>
        <end position="205"/>
    </location>
</feature>
<proteinExistence type="predicted"/>